<dbReference type="AlphaFoldDB" id="A0A412PHR5"/>
<dbReference type="InterPro" id="IPR001989">
    <property type="entry name" value="Radical_activat_CS"/>
</dbReference>
<gene>
    <name evidence="12" type="primary">pflA</name>
    <name evidence="12" type="ORF">DWX20_01230</name>
</gene>
<comment type="cofactor">
    <cofactor evidence="10">
        <name>[4Fe-4S] cluster</name>
        <dbReference type="ChEBI" id="CHEBI:49883"/>
    </cofactor>
    <text evidence="10">Binds 1 [4Fe-4S] cluster. The cluster is coordinated with 3 cysteines and an exchangeable S-adenosyl-L-methionine.</text>
</comment>
<evidence type="ECO:0000313" key="12">
    <source>
        <dbReference type="EMBL" id="RGT57698.1"/>
    </source>
</evidence>
<dbReference type="Proteomes" id="UP000284731">
    <property type="component" value="Unassembled WGS sequence"/>
</dbReference>
<evidence type="ECO:0000256" key="5">
    <source>
        <dbReference type="ARBA" id="ARBA00022691"/>
    </source>
</evidence>
<evidence type="ECO:0000256" key="8">
    <source>
        <dbReference type="ARBA" id="ARBA00023004"/>
    </source>
</evidence>
<dbReference type="GO" id="GO:0005737">
    <property type="term" value="C:cytoplasm"/>
    <property type="evidence" value="ECO:0007669"/>
    <property type="project" value="UniProtKB-SubCell"/>
</dbReference>
<comment type="function">
    <text evidence="1 10">Activation of pyruvate formate-lyase under anaerobic conditions by generation of an organic free radical, using S-adenosylmethionine and reduced flavodoxin as cosubstrates to produce 5'-deoxy-adenosine.</text>
</comment>
<keyword evidence="6 10" id="KW-0479">Metal-binding</keyword>
<dbReference type="InterPro" id="IPR058240">
    <property type="entry name" value="rSAM_sf"/>
</dbReference>
<keyword evidence="9 10" id="KW-0411">Iron-sulfur</keyword>
<protein>
    <recommendedName>
        <fullName evidence="3 10">Pyruvate formate-lyase-activating enzyme</fullName>
        <ecNumber evidence="10">1.97.1.4</ecNumber>
    </recommendedName>
</protein>
<feature type="domain" description="Radical SAM core" evidence="11">
    <location>
        <begin position="14"/>
        <end position="241"/>
    </location>
</feature>
<accession>A0A412PHR5</accession>
<evidence type="ECO:0000256" key="1">
    <source>
        <dbReference type="ARBA" id="ARBA00003141"/>
    </source>
</evidence>
<evidence type="ECO:0000256" key="9">
    <source>
        <dbReference type="ARBA" id="ARBA00023014"/>
    </source>
</evidence>
<dbReference type="GO" id="GO:0016829">
    <property type="term" value="F:lyase activity"/>
    <property type="evidence" value="ECO:0007669"/>
    <property type="project" value="UniProtKB-KW"/>
</dbReference>
<comment type="caution">
    <text evidence="12">The sequence shown here is derived from an EMBL/GenBank/DDBJ whole genome shotgun (WGS) entry which is preliminary data.</text>
</comment>
<dbReference type="EMBL" id="QRWX01000001">
    <property type="protein sequence ID" value="RGT57698.1"/>
    <property type="molecule type" value="Genomic_DNA"/>
</dbReference>
<evidence type="ECO:0000256" key="7">
    <source>
        <dbReference type="ARBA" id="ARBA00023002"/>
    </source>
</evidence>
<sequence>MKGRIHSFETFGAVDGPGVRFIIFLKGCNMRCKYCHNPDTWEMAGGELYTAEEVLQKALRYKNYWVNGGGITVSGGEALLQMDFMIELFELAHKQGIHCTLDTAGNPFTYEEPFFSKFERLMKVTDLVLFDLKEIDDKVHRYLTGVSNENILECARYLSDHHIPMWIRHVLVPGITANKEDLQKLREFIDTLDSVERVEVLPYHVLGIPKYEKMGISYPLMDTPQPTKEQIETAEKILGVKK</sequence>
<organism evidence="12 13">
    <name type="scientific">Solobacterium moorei</name>
    <dbReference type="NCBI Taxonomy" id="102148"/>
    <lineage>
        <taxon>Bacteria</taxon>
        <taxon>Bacillati</taxon>
        <taxon>Bacillota</taxon>
        <taxon>Erysipelotrichia</taxon>
        <taxon>Erysipelotrichales</taxon>
        <taxon>Erysipelotrichaceae</taxon>
        <taxon>Solobacterium</taxon>
    </lineage>
</organism>
<dbReference type="PROSITE" id="PS51918">
    <property type="entry name" value="RADICAL_SAM"/>
    <property type="match status" value="1"/>
</dbReference>
<evidence type="ECO:0000259" key="11">
    <source>
        <dbReference type="PROSITE" id="PS51918"/>
    </source>
</evidence>
<dbReference type="InterPro" id="IPR034457">
    <property type="entry name" value="Organic_radical-activating"/>
</dbReference>
<evidence type="ECO:0000256" key="10">
    <source>
        <dbReference type="RuleBase" id="RU362053"/>
    </source>
</evidence>
<dbReference type="Pfam" id="PF04055">
    <property type="entry name" value="Radical_SAM"/>
    <property type="match status" value="1"/>
</dbReference>
<evidence type="ECO:0000256" key="6">
    <source>
        <dbReference type="ARBA" id="ARBA00022723"/>
    </source>
</evidence>
<dbReference type="SFLD" id="SFLDS00029">
    <property type="entry name" value="Radical_SAM"/>
    <property type="match status" value="1"/>
</dbReference>
<dbReference type="PANTHER" id="PTHR30352:SF5">
    <property type="entry name" value="PYRUVATE FORMATE-LYASE 1-ACTIVATING ENZYME"/>
    <property type="match status" value="1"/>
</dbReference>
<name>A0A412PHR5_9FIRM</name>
<dbReference type="RefSeq" id="WP_118764177.1">
    <property type="nucleotide sequence ID" value="NZ_CABJCF010000001.1"/>
</dbReference>
<evidence type="ECO:0000256" key="4">
    <source>
        <dbReference type="ARBA" id="ARBA00022485"/>
    </source>
</evidence>
<dbReference type="InterPro" id="IPR013785">
    <property type="entry name" value="Aldolase_TIM"/>
</dbReference>
<keyword evidence="7 10" id="KW-0560">Oxidoreductase</keyword>
<evidence type="ECO:0000256" key="3">
    <source>
        <dbReference type="ARBA" id="ARBA00021356"/>
    </source>
</evidence>
<reference evidence="12 13" key="1">
    <citation type="submission" date="2018-08" db="EMBL/GenBank/DDBJ databases">
        <title>A genome reference for cultivated species of the human gut microbiota.</title>
        <authorList>
            <person name="Zou Y."/>
            <person name="Xue W."/>
            <person name="Luo G."/>
        </authorList>
    </citation>
    <scope>NUCLEOTIDE SEQUENCE [LARGE SCALE GENOMIC DNA]</scope>
    <source>
        <strain evidence="12 13">AF18-46</strain>
    </source>
</reference>
<keyword evidence="10" id="KW-0963">Cytoplasm</keyword>
<dbReference type="InterPro" id="IPR012838">
    <property type="entry name" value="PFL1_activating"/>
</dbReference>
<dbReference type="EC" id="1.97.1.4" evidence="10"/>
<evidence type="ECO:0000256" key="2">
    <source>
        <dbReference type="ARBA" id="ARBA00009777"/>
    </source>
</evidence>
<evidence type="ECO:0000313" key="13">
    <source>
        <dbReference type="Proteomes" id="UP000284731"/>
    </source>
</evidence>
<dbReference type="PROSITE" id="PS01087">
    <property type="entry name" value="RADICAL_ACTIVATING"/>
    <property type="match status" value="1"/>
</dbReference>
<dbReference type="GO" id="GO:0051539">
    <property type="term" value="F:4 iron, 4 sulfur cluster binding"/>
    <property type="evidence" value="ECO:0007669"/>
    <property type="project" value="UniProtKB-UniRule"/>
</dbReference>
<dbReference type="Gene3D" id="3.20.20.70">
    <property type="entry name" value="Aldolase class I"/>
    <property type="match status" value="1"/>
</dbReference>
<comment type="catalytic activity">
    <reaction evidence="10">
        <text>glycyl-[formate C-acetyltransferase] + reduced [flavodoxin] + S-adenosyl-L-methionine = glycin-2-yl radical-[formate C-acetyltransferase] + semiquinone [flavodoxin] + 5'-deoxyadenosine + L-methionine + H(+)</text>
        <dbReference type="Rhea" id="RHEA:19225"/>
        <dbReference type="Rhea" id="RHEA-COMP:10622"/>
        <dbReference type="Rhea" id="RHEA-COMP:12190"/>
        <dbReference type="Rhea" id="RHEA-COMP:12191"/>
        <dbReference type="Rhea" id="RHEA-COMP:14480"/>
        <dbReference type="ChEBI" id="CHEBI:15378"/>
        <dbReference type="ChEBI" id="CHEBI:17319"/>
        <dbReference type="ChEBI" id="CHEBI:29947"/>
        <dbReference type="ChEBI" id="CHEBI:32722"/>
        <dbReference type="ChEBI" id="CHEBI:57618"/>
        <dbReference type="ChEBI" id="CHEBI:57844"/>
        <dbReference type="ChEBI" id="CHEBI:59789"/>
        <dbReference type="ChEBI" id="CHEBI:140311"/>
        <dbReference type="EC" id="1.97.1.4"/>
    </reaction>
</comment>
<keyword evidence="8 10" id="KW-0408">Iron</keyword>
<keyword evidence="4 10" id="KW-0004">4Fe-4S</keyword>
<dbReference type="GO" id="GO:0046872">
    <property type="term" value="F:metal ion binding"/>
    <property type="evidence" value="ECO:0007669"/>
    <property type="project" value="UniProtKB-UniRule"/>
</dbReference>
<dbReference type="SUPFAM" id="SSF102114">
    <property type="entry name" value="Radical SAM enzymes"/>
    <property type="match status" value="1"/>
</dbReference>
<dbReference type="GO" id="GO:0043365">
    <property type="term" value="F:[formate-C-acetyltransferase]-activating enzyme activity"/>
    <property type="evidence" value="ECO:0007669"/>
    <property type="project" value="UniProtKB-UniRule"/>
</dbReference>
<keyword evidence="12" id="KW-0456">Lyase</keyword>
<comment type="subcellular location">
    <subcellularLocation>
        <location evidence="10">Cytoplasm</location>
    </subcellularLocation>
</comment>
<dbReference type="PANTHER" id="PTHR30352">
    <property type="entry name" value="PYRUVATE FORMATE-LYASE-ACTIVATING ENZYME"/>
    <property type="match status" value="1"/>
</dbReference>
<dbReference type="NCBIfam" id="TIGR02493">
    <property type="entry name" value="PFLA"/>
    <property type="match status" value="1"/>
</dbReference>
<dbReference type="CDD" id="cd01335">
    <property type="entry name" value="Radical_SAM"/>
    <property type="match status" value="1"/>
</dbReference>
<dbReference type="SFLD" id="SFLDG01066">
    <property type="entry name" value="organic_radical-activating_enz"/>
    <property type="match status" value="1"/>
</dbReference>
<keyword evidence="12" id="KW-0670">Pyruvate</keyword>
<proteinExistence type="inferred from homology"/>
<comment type="similarity">
    <text evidence="2 10">Belongs to the organic radical-activating enzymes family.</text>
</comment>
<dbReference type="InterPro" id="IPR007197">
    <property type="entry name" value="rSAM"/>
</dbReference>
<keyword evidence="5 10" id="KW-0949">S-adenosyl-L-methionine</keyword>